<dbReference type="PANTHER" id="PTHR43685:SF2">
    <property type="entry name" value="GLYCOSYLTRANSFERASE 2-LIKE DOMAIN-CONTAINING PROTEIN"/>
    <property type="match status" value="1"/>
</dbReference>
<proteinExistence type="predicted"/>
<dbReference type="SUPFAM" id="SSF53448">
    <property type="entry name" value="Nucleotide-diphospho-sugar transferases"/>
    <property type="match status" value="1"/>
</dbReference>
<dbReference type="GO" id="GO:0016757">
    <property type="term" value="F:glycosyltransferase activity"/>
    <property type="evidence" value="ECO:0007669"/>
    <property type="project" value="UniProtKB-KW"/>
</dbReference>
<feature type="domain" description="Glycosyltransferase 2-like" evidence="1">
    <location>
        <begin position="11"/>
        <end position="118"/>
    </location>
</feature>
<protein>
    <submittedName>
        <fullName evidence="2">Glycosyltransferase</fullName>
        <ecNumber evidence="2">2.4.-.-</ecNumber>
    </submittedName>
</protein>
<dbReference type="Pfam" id="PF00535">
    <property type="entry name" value="Glycos_transf_2"/>
    <property type="match status" value="1"/>
</dbReference>
<name>A0ABY4MWB1_9MICO</name>
<dbReference type="Gene3D" id="3.90.550.10">
    <property type="entry name" value="Spore Coat Polysaccharide Biosynthesis Protein SpsA, Chain A"/>
    <property type="match status" value="1"/>
</dbReference>
<accession>A0ABY4MWB1</accession>
<dbReference type="InterPro" id="IPR050834">
    <property type="entry name" value="Glycosyltransf_2"/>
</dbReference>
<dbReference type="EMBL" id="CP097160">
    <property type="protein sequence ID" value="UQN14412.1"/>
    <property type="molecule type" value="Genomic_DNA"/>
</dbReference>
<gene>
    <name evidence="2" type="ORF">M3M28_10175</name>
</gene>
<dbReference type="InterPro" id="IPR029044">
    <property type="entry name" value="Nucleotide-diphossugar_trans"/>
</dbReference>
<dbReference type="EC" id="2.4.-.-" evidence="2"/>
<reference evidence="2" key="1">
    <citation type="submission" date="2022-05" db="EMBL/GenBank/DDBJ databases">
        <title>Complete genome sequence of toluene-degrading Gulosibacter sediminis strain ACHW.36C.</title>
        <authorList>
            <person name="Wai A.C."/>
            <person name="Lai G.K."/>
            <person name="Griffin S.D."/>
            <person name="Leung F.C."/>
        </authorList>
    </citation>
    <scope>NUCLEOTIDE SEQUENCE [LARGE SCALE GENOMIC DNA]</scope>
    <source>
        <strain evidence="2">ACHW.36C</strain>
    </source>
</reference>
<evidence type="ECO:0000259" key="1">
    <source>
        <dbReference type="Pfam" id="PF00535"/>
    </source>
</evidence>
<keyword evidence="2" id="KW-0808">Transferase</keyword>
<keyword evidence="2" id="KW-0328">Glycosyltransferase</keyword>
<organism evidence="2">
    <name type="scientific">Gulosibacter sediminis</name>
    <dbReference type="NCBI Taxonomy" id="1729695"/>
    <lineage>
        <taxon>Bacteria</taxon>
        <taxon>Bacillati</taxon>
        <taxon>Actinomycetota</taxon>
        <taxon>Actinomycetes</taxon>
        <taxon>Micrococcales</taxon>
        <taxon>Microbacteriaceae</taxon>
        <taxon>Gulosibacter</taxon>
    </lineage>
</organism>
<evidence type="ECO:0000313" key="2">
    <source>
        <dbReference type="EMBL" id="UQN14412.1"/>
    </source>
</evidence>
<sequence>MTRSTPPRILVLLTTHNGAAFLEEQLDSVLSQRGVDVDVLVSDDASTDGTGEILARYAAASEDRMRLLKPGVFGSATANFFRIMRDADVAGYDAVGFCDQDDVWVPGKLERHFNVLALPNGLDGRGPYSGVSSNVTAFTSAGERQLVVKNQLQRSADYMFESAGPGSTFLLRPEAFALVQRRLLAPDSVADATAAHDWLAYALVRASGGRWFIDGESSVEYRQHGKNALGANEGLSQYVRRFRSIANGQFRRNALGVVEACLEVASPPERGRLEWMRVRLERLNYLDRLRLARRVSEFRRRRRDQLALAGTLVLGLF</sequence>
<dbReference type="InterPro" id="IPR001173">
    <property type="entry name" value="Glyco_trans_2-like"/>
</dbReference>
<dbReference type="PANTHER" id="PTHR43685">
    <property type="entry name" value="GLYCOSYLTRANSFERASE"/>
    <property type="match status" value="1"/>
</dbReference>